<dbReference type="Proteomes" id="UP000024635">
    <property type="component" value="Unassembled WGS sequence"/>
</dbReference>
<organism evidence="1 2">
    <name type="scientific">Ancylostoma ceylanicum</name>
    <dbReference type="NCBI Taxonomy" id="53326"/>
    <lineage>
        <taxon>Eukaryota</taxon>
        <taxon>Metazoa</taxon>
        <taxon>Ecdysozoa</taxon>
        <taxon>Nematoda</taxon>
        <taxon>Chromadorea</taxon>
        <taxon>Rhabditida</taxon>
        <taxon>Rhabditina</taxon>
        <taxon>Rhabditomorpha</taxon>
        <taxon>Strongyloidea</taxon>
        <taxon>Ancylostomatidae</taxon>
        <taxon>Ancylostomatinae</taxon>
        <taxon>Ancylostoma</taxon>
    </lineage>
</organism>
<gene>
    <name evidence="1" type="primary">Acey_s0015.g2864</name>
    <name evidence="1" type="ORF">Y032_0015g2864</name>
</gene>
<reference evidence="2" key="1">
    <citation type="journal article" date="2015" name="Nat. Genet.">
        <title>The genome and transcriptome of the zoonotic hookworm Ancylostoma ceylanicum identify infection-specific gene families.</title>
        <authorList>
            <person name="Schwarz E.M."/>
            <person name="Hu Y."/>
            <person name="Antoshechkin I."/>
            <person name="Miller M.M."/>
            <person name="Sternberg P.W."/>
            <person name="Aroian R.V."/>
        </authorList>
    </citation>
    <scope>NUCLEOTIDE SEQUENCE</scope>
    <source>
        <strain evidence="2">HY135</strain>
    </source>
</reference>
<dbReference type="EMBL" id="JARK01001351">
    <property type="protein sequence ID" value="EYC23848.1"/>
    <property type="molecule type" value="Genomic_DNA"/>
</dbReference>
<name>A0A016VAT4_9BILA</name>
<dbReference type="AlphaFoldDB" id="A0A016VAT4"/>
<comment type="caution">
    <text evidence="1">The sequence shown here is derived from an EMBL/GenBank/DDBJ whole genome shotgun (WGS) entry which is preliminary data.</text>
</comment>
<sequence length="99" mass="11211">MVKVFIQEISVKGHVDSMDADGYPRAEQPIPLHNRNNPLLLSPATQLPNPYISEWMSRLHGRLFYICCQSLGLFGDNPQEPSFCYTLGTIYVTQVENTP</sequence>
<evidence type="ECO:0000313" key="2">
    <source>
        <dbReference type="Proteomes" id="UP000024635"/>
    </source>
</evidence>
<proteinExistence type="predicted"/>
<protein>
    <submittedName>
        <fullName evidence="1">Uncharacterized protein</fullName>
    </submittedName>
</protein>
<accession>A0A016VAT4</accession>
<keyword evidence="2" id="KW-1185">Reference proteome</keyword>
<evidence type="ECO:0000313" key="1">
    <source>
        <dbReference type="EMBL" id="EYC23848.1"/>
    </source>
</evidence>